<evidence type="ECO:0000313" key="2">
    <source>
        <dbReference type="EMBL" id="VDN49012.1"/>
    </source>
</evidence>
<keyword evidence="1" id="KW-1133">Transmembrane helix</keyword>
<accession>A0A3P7S311</accession>
<dbReference type="KEGG" id="cbar:PATL70BA_3093"/>
<name>A0A3P7S311_9FIRM</name>
<keyword evidence="1" id="KW-0472">Membrane</keyword>
<gene>
    <name evidence="2" type="ORF">PATL70BA_3093</name>
</gene>
<dbReference type="EMBL" id="LR130778">
    <property type="protein sequence ID" value="VDN49012.1"/>
    <property type="molecule type" value="Genomic_DNA"/>
</dbReference>
<evidence type="ECO:0000313" key="3">
    <source>
        <dbReference type="Proteomes" id="UP000279029"/>
    </source>
</evidence>
<dbReference type="OrthoDB" id="573194at2"/>
<evidence type="ECO:0000256" key="1">
    <source>
        <dbReference type="SAM" id="Phobius"/>
    </source>
</evidence>
<keyword evidence="1" id="KW-0812">Transmembrane</keyword>
<feature type="transmembrane region" description="Helical" evidence="1">
    <location>
        <begin position="144"/>
        <end position="162"/>
    </location>
</feature>
<keyword evidence="3" id="KW-1185">Reference proteome</keyword>
<protein>
    <submittedName>
        <fullName evidence="2">Uncharacterized protein</fullName>
    </submittedName>
</protein>
<dbReference type="AlphaFoldDB" id="A0A3P7S311"/>
<organism evidence="2 3">
    <name type="scientific">Petrocella atlantisensis</name>
    <dbReference type="NCBI Taxonomy" id="2173034"/>
    <lineage>
        <taxon>Bacteria</taxon>
        <taxon>Bacillati</taxon>
        <taxon>Bacillota</taxon>
        <taxon>Clostridia</taxon>
        <taxon>Lachnospirales</taxon>
        <taxon>Vallitaleaceae</taxon>
        <taxon>Petrocella</taxon>
    </lineage>
</organism>
<dbReference type="Proteomes" id="UP000279029">
    <property type="component" value="Chromosome"/>
</dbReference>
<proteinExistence type="predicted"/>
<feature type="transmembrane region" description="Helical" evidence="1">
    <location>
        <begin position="111"/>
        <end position="132"/>
    </location>
</feature>
<sequence length="189" mass="23104">MNEKMLKSIYRYDKKEKTYHIDVHLDNYRDVYSEWDYSPFVNRDMDEDLLEYLMSCSYEIPMKKNLDINFFLLKTLHDTSREKRSIEGIHNYFGYRIRQVKTQRFRQMRNTLTFFVIGVILLIFAVFSTSLIKNPILEQLLSEGLYIGAWVAMWEMFSIWFFHINGLNYKIKHYLRLKSSNIYYQYVDK</sequence>
<dbReference type="RefSeq" id="WP_125138059.1">
    <property type="nucleotide sequence ID" value="NZ_LR130778.1"/>
</dbReference>
<reference evidence="2 3" key="1">
    <citation type="submission" date="2018-09" db="EMBL/GenBank/DDBJ databases">
        <authorList>
            <person name="Postec A."/>
        </authorList>
    </citation>
    <scope>NUCLEOTIDE SEQUENCE [LARGE SCALE GENOMIC DNA]</scope>
    <source>
        <strain evidence="2">70B-A</strain>
    </source>
</reference>